<reference evidence="3" key="1">
    <citation type="journal article" date="2021" name="Nat. Commun.">
        <title>Genetic determinants of endophytism in the Arabidopsis root mycobiome.</title>
        <authorList>
            <person name="Mesny F."/>
            <person name="Miyauchi S."/>
            <person name="Thiergart T."/>
            <person name="Pickel B."/>
            <person name="Atanasova L."/>
            <person name="Karlsson M."/>
            <person name="Huettel B."/>
            <person name="Barry K.W."/>
            <person name="Haridas S."/>
            <person name="Chen C."/>
            <person name="Bauer D."/>
            <person name="Andreopoulos W."/>
            <person name="Pangilinan J."/>
            <person name="LaButti K."/>
            <person name="Riley R."/>
            <person name="Lipzen A."/>
            <person name="Clum A."/>
            <person name="Drula E."/>
            <person name="Henrissat B."/>
            <person name="Kohler A."/>
            <person name="Grigoriev I.V."/>
            <person name="Martin F.M."/>
            <person name="Hacquard S."/>
        </authorList>
    </citation>
    <scope>NUCLEOTIDE SEQUENCE</scope>
    <source>
        <strain evidence="3">MPI-SDFR-AT-0068</strain>
    </source>
</reference>
<feature type="signal peptide" evidence="2">
    <location>
        <begin position="1"/>
        <end position="17"/>
    </location>
</feature>
<dbReference type="EMBL" id="JAGPXF010000003">
    <property type="protein sequence ID" value="KAH7252770.1"/>
    <property type="molecule type" value="Genomic_DNA"/>
</dbReference>
<feature type="compositionally biased region" description="Gly residues" evidence="1">
    <location>
        <begin position="107"/>
        <end position="125"/>
    </location>
</feature>
<evidence type="ECO:0000256" key="2">
    <source>
        <dbReference type="SAM" id="SignalP"/>
    </source>
</evidence>
<name>A0A8K0S446_9HYPO</name>
<sequence>MKLSVVTLLAAVPAIVAAPTPELNSEPLNTPARREANAPAGEVSLHDRDSRRWSHHDGKTERRGELVSDEEGEDTTTSTSYGGRGGSSSGQGHSGRGRGGRGRGGRGRGGQGRGGRGRGGSGGGHDYPVVQPKAEKPGG</sequence>
<keyword evidence="4" id="KW-1185">Reference proteome</keyword>
<evidence type="ECO:0000313" key="3">
    <source>
        <dbReference type="EMBL" id="KAH7252770.1"/>
    </source>
</evidence>
<feature type="region of interest" description="Disordered" evidence="1">
    <location>
        <begin position="18"/>
        <end position="139"/>
    </location>
</feature>
<dbReference type="Proteomes" id="UP000813427">
    <property type="component" value="Unassembled WGS sequence"/>
</dbReference>
<protein>
    <submittedName>
        <fullName evidence="3">Uncharacterized protein</fullName>
    </submittedName>
</protein>
<organism evidence="3 4">
    <name type="scientific">Fusarium tricinctum</name>
    <dbReference type="NCBI Taxonomy" id="61284"/>
    <lineage>
        <taxon>Eukaryota</taxon>
        <taxon>Fungi</taxon>
        <taxon>Dikarya</taxon>
        <taxon>Ascomycota</taxon>
        <taxon>Pezizomycotina</taxon>
        <taxon>Sordariomycetes</taxon>
        <taxon>Hypocreomycetidae</taxon>
        <taxon>Hypocreales</taxon>
        <taxon>Nectriaceae</taxon>
        <taxon>Fusarium</taxon>
        <taxon>Fusarium tricinctum species complex</taxon>
    </lineage>
</organism>
<proteinExistence type="predicted"/>
<feature type="chain" id="PRO_5035424342" evidence="2">
    <location>
        <begin position="18"/>
        <end position="139"/>
    </location>
</feature>
<evidence type="ECO:0000256" key="1">
    <source>
        <dbReference type="SAM" id="MobiDB-lite"/>
    </source>
</evidence>
<comment type="caution">
    <text evidence="3">The sequence shown here is derived from an EMBL/GenBank/DDBJ whole genome shotgun (WGS) entry which is preliminary data.</text>
</comment>
<accession>A0A8K0S446</accession>
<dbReference type="OrthoDB" id="10567883at2759"/>
<keyword evidence="2" id="KW-0732">Signal</keyword>
<gene>
    <name evidence="3" type="ORF">BKA59DRAFT_475183</name>
</gene>
<feature type="compositionally biased region" description="Basic and acidic residues" evidence="1">
    <location>
        <begin position="44"/>
        <end position="66"/>
    </location>
</feature>
<feature type="compositionally biased region" description="Gly residues" evidence="1">
    <location>
        <begin position="82"/>
        <end position="94"/>
    </location>
</feature>
<evidence type="ECO:0000313" key="4">
    <source>
        <dbReference type="Proteomes" id="UP000813427"/>
    </source>
</evidence>
<feature type="compositionally biased region" description="Basic residues" evidence="1">
    <location>
        <begin position="95"/>
        <end position="106"/>
    </location>
</feature>
<dbReference type="AlphaFoldDB" id="A0A8K0S446"/>